<dbReference type="GO" id="GO:0008017">
    <property type="term" value="F:microtubule binding"/>
    <property type="evidence" value="ECO:0007669"/>
    <property type="project" value="InterPro"/>
</dbReference>
<sequence length="729" mass="84588">MDREELCESLITWMHTFDISSQVQGVDDLCDGVVMAQVLNQIAPDYFNEGWMAKIKLDEVTNWRLKVSNLKKILNGILEYNMEVLGIHIQNFQMPDVSAIGERNDKCELGRLLQLILGCAVNCANKEEYIGRIMSMEESVQHVVMNAIQELMTKEISAGIEGDTELGDQLKRAVDDLNSALEAKEELTQRCHELDQQVAALLEEKQVFTAENDRLLDRINQAENFDDSSTPAGKRFLQLQQQVEVLQEENFKLETAKDDMRIKFDVLSKECAEMKQKNAELTAVVDEARTLKDEVDVLRHTSELVTKYEGMIDNYKKKLEELSDLRGQVKLLEEKNTKYMQEHLELEEELRKSNTVKQQLEMYKRQVHELQNKMSDETKRADKADFECKRAQEKLAALQREKERIVTERDSLKEMNEEMKCSQFINVEGGEPSDLTQTPRVEMLSLPPEIKEKMLRLEHENKMLRMKSSGSEEEGSHVLQSMLDDANSRKNELETELRIANQRIMELEAQVEDIHENQKTVSSEEVVEIKRKLNEQIQRTQEKDNALSKNKDLQDELEKRYTSQSQRVQELQDLLNKKDNEMKLMEARYSKYLDKARAVFKAIDPKQNSSSSAEVQALKNQLHEKEKYIAQIEKENEKAKSIREQEEKYVVSAWYNIRRLYLLWKNHSTNHMRLKHSYAVFVAKSLPHNGGSQGMSGLTMKVTNCSAVYARRHFRTGVIMRDTSITTMD</sequence>
<dbReference type="GO" id="GO:0031122">
    <property type="term" value="P:cytoplasmic microtubule organization"/>
    <property type="evidence" value="ECO:0007669"/>
    <property type="project" value="InterPro"/>
</dbReference>
<comment type="similarity">
    <text evidence="2">Belongs to the hook family.</text>
</comment>
<dbReference type="Gene3D" id="1.10.418.10">
    <property type="entry name" value="Calponin-like domain"/>
    <property type="match status" value="1"/>
</dbReference>
<dbReference type="Pfam" id="PF05622">
    <property type="entry name" value="HOOK"/>
    <property type="match status" value="1"/>
</dbReference>
<gene>
    <name evidence="7" type="ORF">CGI_10027436</name>
</gene>
<dbReference type="CDD" id="cd22222">
    <property type="entry name" value="HkD_Hook"/>
    <property type="match status" value="1"/>
</dbReference>
<dbReference type="HOGENOM" id="CLU_011214_1_0_1"/>
<dbReference type="Pfam" id="PF19047">
    <property type="entry name" value="HOOK_N"/>
    <property type="match status" value="1"/>
</dbReference>
<dbReference type="InterPro" id="IPR043936">
    <property type="entry name" value="HOOK_N"/>
</dbReference>
<accession>K1Q5N4</accession>
<dbReference type="InterPro" id="IPR001715">
    <property type="entry name" value="CH_dom"/>
</dbReference>
<dbReference type="PROSITE" id="PS50021">
    <property type="entry name" value="CH"/>
    <property type="match status" value="1"/>
</dbReference>
<dbReference type="SUPFAM" id="SSF116907">
    <property type="entry name" value="Hook domain"/>
    <property type="match status" value="1"/>
</dbReference>
<organism evidence="7">
    <name type="scientific">Magallana gigas</name>
    <name type="common">Pacific oyster</name>
    <name type="synonym">Crassostrea gigas</name>
    <dbReference type="NCBI Taxonomy" id="29159"/>
    <lineage>
        <taxon>Eukaryota</taxon>
        <taxon>Metazoa</taxon>
        <taxon>Spiralia</taxon>
        <taxon>Lophotrochozoa</taxon>
        <taxon>Mollusca</taxon>
        <taxon>Bivalvia</taxon>
        <taxon>Autobranchia</taxon>
        <taxon>Pteriomorphia</taxon>
        <taxon>Ostreida</taxon>
        <taxon>Ostreoidea</taxon>
        <taxon>Ostreidae</taxon>
        <taxon>Magallana</taxon>
    </lineage>
</organism>
<dbReference type="PANTHER" id="PTHR18947">
    <property type="entry name" value="HOOK PROTEINS"/>
    <property type="match status" value="1"/>
</dbReference>
<dbReference type="EMBL" id="JH817548">
    <property type="protein sequence ID" value="EKC29223.1"/>
    <property type="molecule type" value="Genomic_DNA"/>
</dbReference>
<dbReference type="InterPro" id="IPR008636">
    <property type="entry name" value="Hook_C"/>
</dbReference>
<dbReference type="AlphaFoldDB" id="K1Q5N4"/>
<keyword evidence="3" id="KW-0963">Cytoplasm</keyword>
<evidence type="ECO:0000256" key="4">
    <source>
        <dbReference type="ARBA" id="ARBA00022701"/>
    </source>
</evidence>
<evidence type="ECO:0000256" key="6">
    <source>
        <dbReference type="ARBA" id="ARBA00023212"/>
    </source>
</evidence>
<dbReference type="GO" id="GO:0051959">
    <property type="term" value="F:dynein light intermediate chain binding"/>
    <property type="evidence" value="ECO:0007669"/>
    <property type="project" value="TreeGrafter"/>
</dbReference>
<evidence type="ECO:0000256" key="5">
    <source>
        <dbReference type="ARBA" id="ARBA00023054"/>
    </source>
</evidence>
<keyword evidence="6" id="KW-0206">Cytoskeleton</keyword>
<dbReference type="PANTHER" id="PTHR18947:SF39">
    <property type="entry name" value="PROTEIN HOOK"/>
    <property type="match status" value="1"/>
</dbReference>
<name>K1Q5N4_MAGGI</name>
<dbReference type="GO" id="GO:0005737">
    <property type="term" value="C:cytoplasm"/>
    <property type="evidence" value="ECO:0007669"/>
    <property type="project" value="TreeGrafter"/>
</dbReference>
<comment type="subcellular location">
    <subcellularLocation>
        <location evidence="1">Cytoplasm</location>
        <location evidence="1">Cytoskeleton</location>
    </subcellularLocation>
</comment>
<keyword evidence="4" id="KW-0493">Microtubule</keyword>
<dbReference type="InterPro" id="IPR036872">
    <property type="entry name" value="CH_dom_sf"/>
</dbReference>
<evidence type="ECO:0000256" key="3">
    <source>
        <dbReference type="ARBA" id="ARBA00022490"/>
    </source>
</evidence>
<dbReference type="FunFam" id="1.10.418.10:FF:000024">
    <property type="entry name" value="Hook homolog 3 (Drosophila)"/>
    <property type="match status" value="1"/>
</dbReference>
<dbReference type="GO" id="GO:0030705">
    <property type="term" value="P:cytoskeleton-dependent intracellular transport"/>
    <property type="evidence" value="ECO:0007669"/>
    <property type="project" value="InterPro"/>
</dbReference>
<protein>
    <submittedName>
        <fullName evidence="7">Hook-like protein 3</fullName>
    </submittedName>
</protein>
<proteinExistence type="inferred from homology"/>
<dbReference type="GO" id="GO:0005874">
    <property type="term" value="C:microtubule"/>
    <property type="evidence" value="ECO:0007669"/>
    <property type="project" value="UniProtKB-KW"/>
</dbReference>
<keyword evidence="5" id="KW-0175">Coiled coil</keyword>
<evidence type="ECO:0000313" key="7">
    <source>
        <dbReference type="EMBL" id="EKC29223.1"/>
    </source>
</evidence>
<dbReference type="FunCoup" id="K1Q5N4">
    <property type="interactions" value="419"/>
</dbReference>
<reference evidence="7" key="1">
    <citation type="journal article" date="2012" name="Nature">
        <title>The oyster genome reveals stress adaptation and complexity of shell formation.</title>
        <authorList>
            <person name="Zhang G."/>
            <person name="Fang X."/>
            <person name="Guo X."/>
            <person name="Li L."/>
            <person name="Luo R."/>
            <person name="Xu F."/>
            <person name="Yang P."/>
            <person name="Zhang L."/>
            <person name="Wang X."/>
            <person name="Qi H."/>
            <person name="Xiong Z."/>
            <person name="Que H."/>
            <person name="Xie Y."/>
            <person name="Holland P.W."/>
            <person name="Paps J."/>
            <person name="Zhu Y."/>
            <person name="Wu F."/>
            <person name="Chen Y."/>
            <person name="Wang J."/>
            <person name="Peng C."/>
            <person name="Meng J."/>
            <person name="Yang L."/>
            <person name="Liu J."/>
            <person name="Wen B."/>
            <person name="Zhang N."/>
            <person name="Huang Z."/>
            <person name="Zhu Q."/>
            <person name="Feng Y."/>
            <person name="Mount A."/>
            <person name="Hedgecock D."/>
            <person name="Xu Z."/>
            <person name="Liu Y."/>
            <person name="Domazet-Loso T."/>
            <person name="Du Y."/>
            <person name="Sun X."/>
            <person name="Zhang S."/>
            <person name="Liu B."/>
            <person name="Cheng P."/>
            <person name="Jiang X."/>
            <person name="Li J."/>
            <person name="Fan D."/>
            <person name="Wang W."/>
            <person name="Fu W."/>
            <person name="Wang T."/>
            <person name="Wang B."/>
            <person name="Zhang J."/>
            <person name="Peng Z."/>
            <person name="Li Y."/>
            <person name="Li N."/>
            <person name="Wang J."/>
            <person name="Chen M."/>
            <person name="He Y."/>
            <person name="Tan F."/>
            <person name="Song X."/>
            <person name="Zheng Q."/>
            <person name="Huang R."/>
            <person name="Yang H."/>
            <person name="Du X."/>
            <person name="Chen L."/>
            <person name="Yang M."/>
            <person name="Gaffney P.M."/>
            <person name="Wang S."/>
            <person name="Luo L."/>
            <person name="She Z."/>
            <person name="Ming Y."/>
            <person name="Huang W."/>
            <person name="Zhang S."/>
            <person name="Huang B."/>
            <person name="Zhang Y."/>
            <person name="Qu T."/>
            <person name="Ni P."/>
            <person name="Miao G."/>
            <person name="Wang J."/>
            <person name="Wang Q."/>
            <person name="Steinberg C.E."/>
            <person name="Wang H."/>
            <person name="Li N."/>
            <person name="Qian L."/>
            <person name="Zhang G."/>
            <person name="Li Y."/>
            <person name="Yang H."/>
            <person name="Liu X."/>
            <person name="Wang J."/>
            <person name="Yin Y."/>
            <person name="Wang J."/>
        </authorList>
    </citation>
    <scope>NUCLEOTIDE SEQUENCE [LARGE SCALE GENOMIC DNA]</scope>
    <source>
        <strain evidence="7">05x7-T-G4-1.051#20</strain>
    </source>
</reference>
<dbReference type="GO" id="GO:0005813">
    <property type="term" value="C:centrosome"/>
    <property type="evidence" value="ECO:0007669"/>
    <property type="project" value="TreeGrafter"/>
</dbReference>
<evidence type="ECO:0000256" key="2">
    <source>
        <dbReference type="ARBA" id="ARBA00006946"/>
    </source>
</evidence>
<evidence type="ECO:0000256" key="1">
    <source>
        <dbReference type="ARBA" id="ARBA00004245"/>
    </source>
</evidence>
<dbReference type="InParanoid" id="K1Q5N4"/>